<sequence>MNIGRLRFFPLRRAKKAGDDDLALFRELFKRERETNKSLLEEASTEFEPFYGISVDVHKIPTAKKCDDLGNEIQKNEHDWLKTSPETPPFRPPEMDFAQPSNPGMVVQKELPLIPPLKPSRVKRKVPGPLKFTSSHRETPFPNSDSDSDSNPDQPSLPRLDRAPRFVNKEFSSTIESVKEAMFVNSHENRQVKSRYFVI</sequence>
<comment type="caution">
    <text evidence="2">The sequence shown here is derived from an EMBL/GenBank/DDBJ whole genome shotgun (WGS) entry which is preliminary data.</text>
</comment>
<feature type="region of interest" description="Disordered" evidence="1">
    <location>
        <begin position="117"/>
        <end position="166"/>
    </location>
</feature>
<evidence type="ECO:0000256" key="1">
    <source>
        <dbReference type="SAM" id="MobiDB-lite"/>
    </source>
</evidence>
<dbReference type="EMBL" id="JADCNL010000001">
    <property type="protein sequence ID" value="KAG0497228.1"/>
    <property type="molecule type" value="Genomic_DNA"/>
</dbReference>
<dbReference type="PANTHER" id="PTHR31949">
    <property type="entry name" value="GASTRIC MUCIN-LIKE PROTEIN"/>
    <property type="match status" value="1"/>
</dbReference>
<dbReference type="Proteomes" id="UP000636800">
    <property type="component" value="Chromosome 1"/>
</dbReference>
<proteinExistence type="predicted"/>
<keyword evidence="3" id="KW-1185">Reference proteome</keyword>
<reference evidence="2 3" key="1">
    <citation type="journal article" date="2020" name="Nat. Food">
        <title>A phased Vanilla planifolia genome enables genetic improvement of flavour and production.</title>
        <authorList>
            <person name="Hasing T."/>
            <person name="Tang H."/>
            <person name="Brym M."/>
            <person name="Khazi F."/>
            <person name="Huang T."/>
            <person name="Chambers A.H."/>
        </authorList>
    </citation>
    <scope>NUCLEOTIDE SEQUENCE [LARGE SCALE GENOMIC DNA]</scope>
    <source>
        <tissue evidence="2">Leaf</tissue>
    </source>
</reference>
<evidence type="ECO:0000313" key="3">
    <source>
        <dbReference type="Proteomes" id="UP000636800"/>
    </source>
</evidence>
<dbReference type="AlphaFoldDB" id="A0A835VHE3"/>
<dbReference type="PANTHER" id="PTHR31949:SF2">
    <property type="entry name" value="OS05G0480600 PROTEIN"/>
    <property type="match status" value="1"/>
</dbReference>
<evidence type="ECO:0000313" key="2">
    <source>
        <dbReference type="EMBL" id="KAG0497228.1"/>
    </source>
</evidence>
<protein>
    <submittedName>
        <fullName evidence="2">Uncharacterized protein</fullName>
    </submittedName>
</protein>
<dbReference type="GO" id="GO:0055028">
    <property type="term" value="C:cortical microtubule"/>
    <property type="evidence" value="ECO:0007669"/>
    <property type="project" value="TreeGrafter"/>
</dbReference>
<organism evidence="2 3">
    <name type="scientific">Vanilla planifolia</name>
    <name type="common">Vanilla</name>
    <dbReference type="NCBI Taxonomy" id="51239"/>
    <lineage>
        <taxon>Eukaryota</taxon>
        <taxon>Viridiplantae</taxon>
        <taxon>Streptophyta</taxon>
        <taxon>Embryophyta</taxon>
        <taxon>Tracheophyta</taxon>
        <taxon>Spermatophyta</taxon>
        <taxon>Magnoliopsida</taxon>
        <taxon>Liliopsida</taxon>
        <taxon>Asparagales</taxon>
        <taxon>Orchidaceae</taxon>
        <taxon>Vanilloideae</taxon>
        <taxon>Vanilleae</taxon>
        <taxon>Vanilla</taxon>
    </lineage>
</organism>
<feature type="compositionally biased region" description="Low complexity" evidence="1">
    <location>
        <begin position="140"/>
        <end position="158"/>
    </location>
</feature>
<name>A0A835VHE3_VANPL</name>
<accession>A0A835VHE3</accession>
<gene>
    <name evidence="2" type="ORF">HPP92_001919</name>
</gene>
<dbReference type="GO" id="GO:0043622">
    <property type="term" value="P:cortical microtubule organization"/>
    <property type="evidence" value="ECO:0007669"/>
    <property type="project" value="TreeGrafter"/>
</dbReference>
<feature type="region of interest" description="Disordered" evidence="1">
    <location>
        <begin position="81"/>
        <end position="101"/>
    </location>
</feature>
<dbReference type="OrthoDB" id="4062651at2759"/>